<dbReference type="PANTHER" id="PTHR24379:SF121">
    <property type="entry name" value="C2H2-TYPE DOMAIN-CONTAINING PROTEIN"/>
    <property type="match status" value="1"/>
</dbReference>
<proteinExistence type="predicted"/>
<feature type="compositionally biased region" description="Basic and acidic residues" evidence="6">
    <location>
        <begin position="133"/>
        <end position="148"/>
    </location>
</feature>
<gene>
    <name evidence="8" type="ORF">KUDE01_020497</name>
</gene>
<keyword evidence="4" id="KW-0862">Zinc</keyword>
<dbReference type="PROSITE" id="PS00028">
    <property type="entry name" value="ZINC_FINGER_C2H2_1"/>
    <property type="match status" value="4"/>
</dbReference>
<dbReference type="InterPro" id="IPR036236">
    <property type="entry name" value="Znf_C2H2_sf"/>
</dbReference>
<keyword evidence="9" id="KW-1185">Reference proteome</keyword>
<protein>
    <submittedName>
        <fullName evidence="8">Zinc finger protein 836</fullName>
    </submittedName>
</protein>
<evidence type="ECO:0000256" key="3">
    <source>
        <dbReference type="ARBA" id="ARBA00022771"/>
    </source>
</evidence>
<evidence type="ECO:0000313" key="9">
    <source>
        <dbReference type="Proteomes" id="UP001228049"/>
    </source>
</evidence>
<dbReference type="Gene3D" id="3.30.160.60">
    <property type="entry name" value="Classic Zinc Finger"/>
    <property type="match status" value="3"/>
</dbReference>
<keyword evidence="3 5" id="KW-0863">Zinc-finger</keyword>
<dbReference type="SUPFAM" id="SSF57667">
    <property type="entry name" value="beta-beta-alpha zinc fingers"/>
    <property type="match status" value="3"/>
</dbReference>
<organism evidence="8 9">
    <name type="scientific">Dissostichus eleginoides</name>
    <name type="common">Patagonian toothfish</name>
    <name type="synonym">Dissostichus amissus</name>
    <dbReference type="NCBI Taxonomy" id="100907"/>
    <lineage>
        <taxon>Eukaryota</taxon>
        <taxon>Metazoa</taxon>
        <taxon>Chordata</taxon>
        <taxon>Craniata</taxon>
        <taxon>Vertebrata</taxon>
        <taxon>Euteleostomi</taxon>
        <taxon>Actinopterygii</taxon>
        <taxon>Neopterygii</taxon>
        <taxon>Teleostei</taxon>
        <taxon>Neoteleostei</taxon>
        <taxon>Acanthomorphata</taxon>
        <taxon>Eupercaria</taxon>
        <taxon>Perciformes</taxon>
        <taxon>Notothenioidei</taxon>
        <taxon>Nototheniidae</taxon>
        <taxon>Dissostichus</taxon>
    </lineage>
</organism>
<keyword evidence="2" id="KW-0677">Repeat</keyword>
<evidence type="ECO:0000256" key="2">
    <source>
        <dbReference type="ARBA" id="ARBA00022737"/>
    </source>
</evidence>
<dbReference type="PANTHER" id="PTHR24379">
    <property type="entry name" value="KRAB AND ZINC FINGER DOMAIN-CONTAINING"/>
    <property type="match status" value="1"/>
</dbReference>
<dbReference type="Pfam" id="PF12874">
    <property type="entry name" value="zf-met"/>
    <property type="match status" value="1"/>
</dbReference>
<dbReference type="AlphaFoldDB" id="A0AAD9FAC9"/>
<dbReference type="Proteomes" id="UP001228049">
    <property type="component" value="Unassembled WGS sequence"/>
</dbReference>
<evidence type="ECO:0000256" key="6">
    <source>
        <dbReference type="SAM" id="MobiDB-lite"/>
    </source>
</evidence>
<dbReference type="EMBL" id="JASDAP010000010">
    <property type="protein sequence ID" value="KAK1895042.1"/>
    <property type="molecule type" value="Genomic_DNA"/>
</dbReference>
<comment type="caution">
    <text evidence="8">The sequence shown here is derived from an EMBL/GenBank/DDBJ whole genome shotgun (WGS) entry which is preliminary data.</text>
</comment>
<sequence length="583" mass="65337">MEWDDSKTKEKCWECGKQFSELTTLISHYKSHNIKATCHICKVNFRRLTSLSMHLDNVHLPARCEKCHEGFSSVWELNTHAEASCLGFKKPPSLISSVIHPSQNSDNFPNNETAQQITKLGLWDSLSKSRPKQRIEMKPEMAGKHENSVEYTMVEDDENIEIDCEKADDSSSTSSDEKVKTHFNPSELCPEDLESDGDSSSTDCSSGSSHSLDSKSNMCEACGRGPYCSMKLHLLHCSGIKVKYPCTVCKKLCTSEAYLKEHHMPLYSCVVCGQVFPQENSVQHFQCPKGTKLDLLLFCVDSMPQVCKICKSFFRSEESLLNHITRVHTSVVSTKVCIITDASALTDKKVSLGGTQAISSQHVVHQVNGKFCDVQTRAGFLYAIPSSFLTSSSSTGKPLSTHVFVPSVATAASHPVNPPSTTIVAIFKNNSQDIALKKRMTKGWRSKASYPCRQCGAILRQPSFIISHRYLHRGPRSHRCPCGRAFKHRLHLLRHCVQHAETVSYICVGCGDTFTGAKLLAEHMKGKSQKSHRSGRTRKCKVKKKCRLPFKCDCGQLFFRPSAYIWHQIKNRTKAKRLKKPVK</sequence>
<feature type="domain" description="C2H2-type" evidence="7">
    <location>
        <begin position="450"/>
        <end position="477"/>
    </location>
</feature>
<dbReference type="InterPro" id="IPR013087">
    <property type="entry name" value="Znf_C2H2_type"/>
</dbReference>
<dbReference type="Pfam" id="PF00096">
    <property type="entry name" value="zf-C2H2"/>
    <property type="match status" value="1"/>
</dbReference>
<evidence type="ECO:0000256" key="4">
    <source>
        <dbReference type="ARBA" id="ARBA00022833"/>
    </source>
</evidence>
<feature type="domain" description="C2H2-type" evidence="7">
    <location>
        <begin position="10"/>
        <end position="37"/>
    </location>
</feature>
<feature type="domain" description="C2H2-type" evidence="7">
    <location>
        <begin position="505"/>
        <end position="537"/>
    </location>
</feature>
<dbReference type="GO" id="GO:0008270">
    <property type="term" value="F:zinc ion binding"/>
    <property type="evidence" value="ECO:0007669"/>
    <property type="project" value="UniProtKB-KW"/>
</dbReference>
<dbReference type="SMART" id="SM00355">
    <property type="entry name" value="ZnF_C2H2"/>
    <property type="match status" value="8"/>
</dbReference>
<feature type="region of interest" description="Disordered" evidence="6">
    <location>
        <begin position="128"/>
        <end position="149"/>
    </location>
</feature>
<dbReference type="PROSITE" id="PS50157">
    <property type="entry name" value="ZINC_FINGER_C2H2_2"/>
    <property type="match status" value="3"/>
</dbReference>
<feature type="compositionally biased region" description="Low complexity" evidence="6">
    <location>
        <begin position="198"/>
        <end position="215"/>
    </location>
</feature>
<feature type="region of interest" description="Disordered" evidence="6">
    <location>
        <begin position="166"/>
        <end position="215"/>
    </location>
</feature>
<evidence type="ECO:0000256" key="5">
    <source>
        <dbReference type="PROSITE-ProRule" id="PRU00042"/>
    </source>
</evidence>
<reference evidence="8" key="1">
    <citation type="submission" date="2023-04" db="EMBL/GenBank/DDBJ databases">
        <title>Chromosome-level genome of Chaenocephalus aceratus.</title>
        <authorList>
            <person name="Park H."/>
        </authorList>
    </citation>
    <scope>NUCLEOTIDE SEQUENCE</scope>
    <source>
        <strain evidence="8">DE</strain>
        <tissue evidence="8">Muscle</tissue>
    </source>
</reference>
<accession>A0AAD9FAC9</accession>
<feature type="compositionally biased region" description="Basic and acidic residues" evidence="6">
    <location>
        <begin position="166"/>
        <end position="180"/>
    </location>
</feature>
<evidence type="ECO:0000313" key="8">
    <source>
        <dbReference type="EMBL" id="KAK1895042.1"/>
    </source>
</evidence>
<name>A0AAD9FAC9_DISEL</name>
<evidence type="ECO:0000256" key="1">
    <source>
        <dbReference type="ARBA" id="ARBA00022723"/>
    </source>
</evidence>
<keyword evidence="1" id="KW-0479">Metal-binding</keyword>
<evidence type="ECO:0000259" key="7">
    <source>
        <dbReference type="PROSITE" id="PS50157"/>
    </source>
</evidence>